<feature type="domain" description="Calcineurin-like phosphoesterase" evidence="1">
    <location>
        <begin position="1"/>
        <end position="121"/>
    </location>
</feature>
<name>A0A9Q4Q3P7_9EURY</name>
<organism evidence="2 3">
    <name type="scientific">Natrinema salsiterrestre</name>
    <dbReference type="NCBI Taxonomy" id="2950540"/>
    <lineage>
        <taxon>Archaea</taxon>
        <taxon>Methanobacteriati</taxon>
        <taxon>Methanobacteriota</taxon>
        <taxon>Stenosarchaea group</taxon>
        <taxon>Halobacteria</taxon>
        <taxon>Halobacteriales</taxon>
        <taxon>Natrialbaceae</taxon>
        <taxon>Natrinema</taxon>
    </lineage>
</organism>
<keyword evidence="3" id="KW-1185">Reference proteome</keyword>
<dbReference type="Proteomes" id="UP001154061">
    <property type="component" value="Unassembled WGS sequence"/>
</dbReference>
<dbReference type="CDD" id="cd00838">
    <property type="entry name" value="MPP_superfamily"/>
    <property type="match status" value="1"/>
</dbReference>
<dbReference type="InterPro" id="IPR004843">
    <property type="entry name" value="Calcineurin-like_PHP"/>
</dbReference>
<sequence>MRLLVFGDTHLKPSGKSLSYEQLELPPNTDCIVTVGDVVHRTTSESIAAGKEFMSSLDDLGVPVYTVPGNHDPFPDHRSMVDGLPSTEVLHDTVIELQGVDLVGWGCGQFDAEPEVKCRAFESLDPRNKSEGRRHAADRNAARLEDALYDYITDEIGENGVAHELDISKTERKVLADQLAELDQVFDQLDRLLERASSPTLLLTHVPPYGRV</sequence>
<proteinExistence type="predicted"/>
<gene>
    <name evidence="2" type="ORF">NDI89_19570</name>
</gene>
<dbReference type="Pfam" id="PF00149">
    <property type="entry name" value="Metallophos"/>
    <property type="match status" value="1"/>
</dbReference>
<dbReference type="AlphaFoldDB" id="A0A9Q4Q3P7"/>
<dbReference type="Gene3D" id="3.60.21.10">
    <property type="match status" value="1"/>
</dbReference>
<dbReference type="GO" id="GO:0016787">
    <property type="term" value="F:hydrolase activity"/>
    <property type="evidence" value="ECO:0007669"/>
    <property type="project" value="InterPro"/>
</dbReference>
<dbReference type="SUPFAM" id="SSF56300">
    <property type="entry name" value="Metallo-dependent phosphatases"/>
    <property type="match status" value="1"/>
</dbReference>
<reference evidence="2" key="1">
    <citation type="submission" date="2022-06" db="EMBL/GenBank/DDBJ databases">
        <title>Natrinema sp. a new haloarchaeum isolate from saline soil.</title>
        <authorList>
            <person name="Strakova D."/>
            <person name="Galisteo C."/>
            <person name="Sanchez-Porro C."/>
            <person name="Ventosa A."/>
        </authorList>
    </citation>
    <scope>NUCLEOTIDE SEQUENCE</scope>
    <source>
        <strain evidence="2">S1CR25-10</strain>
    </source>
</reference>
<dbReference type="InterPro" id="IPR029052">
    <property type="entry name" value="Metallo-depent_PP-like"/>
</dbReference>
<evidence type="ECO:0000313" key="3">
    <source>
        <dbReference type="Proteomes" id="UP001154061"/>
    </source>
</evidence>
<accession>A0A9Q4Q3P7</accession>
<dbReference type="RefSeq" id="WP_277524094.1">
    <property type="nucleotide sequence ID" value="NZ_JAMQOT010000009.1"/>
</dbReference>
<dbReference type="EMBL" id="JAMQOT010000009">
    <property type="protein sequence ID" value="MDF9747781.1"/>
    <property type="molecule type" value="Genomic_DNA"/>
</dbReference>
<comment type="caution">
    <text evidence="2">The sequence shown here is derived from an EMBL/GenBank/DDBJ whole genome shotgun (WGS) entry which is preliminary data.</text>
</comment>
<evidence type="ECO:0000313" key="2">
    <source>
        <dbReference type="EMBL" id="MDF9747781.1"/>
    </source>
</evidence>
<evidence type="ECO:0000259" key="1">
    <source>
        <dbReference type="Pfam" id="PF00149"/>
    </source>
</evidence>
<protein>
    <submittedName>
        <fullName evidence="2">Metallophosphoesterase</fullName>
    </submittedName>
</protein>